<name>A0AAV2HKX1_LYMST</name>
<organism evidence="1 2">
    <name type="scientific">Lymnaea stagnalis</name>
    <name type="common">Great pond snail</name>
    <name type="synonym">Helix stagnalis</name>
    <dbReference type="NCBI Taxonomy" id="6523"/>
    <lineage>
        <taxon>Eukaryota</taxon>
        <taxon>Metazoa</taxon>
        <taxon>Spiralia</taxon>
        <taxon>Lophotrochozoa</taxon>
        <taxon>Mollusca</taxon>
        <taxon>Gastropoda</taxon>
        <taxon>Heterobranchia</taxon>
        <taxon>Euthyneura</taxon>
        <taxon>Panpulmonata</taxon>
        <taxon>Hygrophila</taxon>
        <taxon>Lymnaeoidea</taxon>
        <taxon>Lymnaeidae</taxon>
        <taxon>Lymnaea</taxon>
    </lineage>
</organism>
<dbReference type="AlphaFoldDB" id="A0AAV2HKX1"/>
<dbReference type="Pfam" id="PF22633">
    <property type="entry name" value="F5_F8_type_C_2"/>
    <property type="match status" value="1"/>
</dbReference>
<feature type="non-terminal residue" evidence="1">
    <location>
        <position position="72"/>
    </location>
</feature>
<dbReference type="PANTHER" id="PTHR45713">
    <property type="entry name" value="FTP DOMAIN-CONTAINING PROTEIN"/>
    <property type="match status" value="1"/>
</dbReference>
<dbReference type="InterPro" id="IPR008979">
    <property type="entry name" value="Galactose-bd-like_sf"/>
</dbReference>
<comment type="caution">
    <text evidence="1">The sequence shown here is derived from an EMBL/GenBank/DDBJ whole genome shotgun (WGS) entry which is preliminary data.</text>
</comment>
<dbReference type="SUPFAM" id="SSF49785">
    <property type="entry name" value="Galactose-binding domain-like"/>
    <property type="match status" value="1"/>
</dbReference>
<proteinExistence type="predicted"/>
<evidence type="ECO:0000313" key="1">
    <source>
        <dbReference type="EMBL" id="CAL1534178.1"/>
    </source>
</evidence>
<dbReference type="PANTHER" id="PTHR45713:SF6">
    <property type="entry name" value="F5_8 TYPE C DOMAIN-CONTAINING PROTEIN"/>
    <property type="match status" value="1"/>
</dbReference>
<feature type="non-terminal residue" evidence="1">
    <location>
        <position position="1"/>
    </location>
</feature>
<dbReference type="Gene3D" id="2.60.120.260">
    <property type="entry name" value="Galactose-binding domain-like"/>
    <property type="match status" value="1"/>
</dbReference>
<dbReference type="Proteomes" id="UP001497497">
    <property type="component" value="Unassembled WGS sequence"/>
</dbReference>
<gene>
    <name evidence="1" type="ORF">GSLYS_00008138001</name>
</gene>
<keyword evidence="2" id="KW-1185">Reference proteome</keyword>
<sequence>GRNEALKQTAVQSSTYIKEGADLGLASHAVDGDTRSFFKSKTCTHTEDSTPNWNVTFSRSHTINRIVLYNRL</sequence>
<protein>
    <submittedName>
        <fullName evidence="1">Uncharacterized protein</fullName>
    </submittedName>
</protein>
<dbReference type="EMBL" id="CAXITT010000163">
    <property type="protein sequence ID" value="CAL1534178.1"/>
    <property type="molecule type" value="Genomic_DNA"/>
</dbReference>
<reference evidence="1 2" key="1">
    <citation type="submission" date="2024-04" db="EMBL/GenBank/DDBJ databases">
        <authorList>
            <consortium name="Genoscope - CEA"/>
            <person name="William W."/>
        </authorList>
    </citation>
    <scope>NUCLEOTIDE SEQUENCE [LARGE SCALE GENOMIC DNA]</scope>
</reference>
<accession>A0AAV2HKX1</accession>
<evidence type="ECO:0000313" key="2">
    <source>
        <dbReference type="Proteomes" id="UP001497497"/>
    </source>
</evidence>
<dbReference type="InterPro" id="IPR051941">
    <property type="entry name" value="BG_Antigen-Binding_Lectin"/>
</dbReference>